<evidence type="ECO:0000313" key="6">
    <source>
        <dbReference type="EMBL" id="KAL1888259.1"/>
    </source>
</evidence>
<keyword evidence="7" id="KW-1185">Reference proteome</keyword>
<dbReference type="Pfam" id="PF04082">
    <property type="entry name" value="Fungal_trans"/>
    <property type="match status" value="1"/>
</dbReference>
<keyword evidence="2" id="KW-0479">Metal-binding</keyword>
<protein>
    <recommendedName>
        <fullName evidence="5">Zn(2)-C6 fungal-type domain-containing protein</fullName>
    </recommendedName>
</protein>
<accession>A0ABR3YLJ6</accession>
<dbReference type="InterPro" id="IPR007219">
    <property type="entry name" value="XnlR_reg_dom"/>
</dbReference>
<evidence type="ECO:0000259" key="5">
    <source>
        <dbReference type="PROSITE" id="PS50048"/>
    </source>
</evidence>
<feature type="region of interest" description="Disordered" evidence="4">
    <location>
        <begin position="593"/>
        <end position="618"/>
    </location>
</feature>
<sequence length="916" mass="100037">MAPLTFSHLSSDTFEQESQKKAGRKRPRIREAVSCWQCRSRKIRCDREVPCRPCVERGAGSRCAYNKNKTTSSTTTSTSKPTSPRAQDVTTSNAPKQTVDGEPATDKASPRSTTSTSSRPIVAAPKSTTASSPTALPTRTQHNTRSLPPRPAPVSNQPFQGHIIQRSNRKTRFIGVSHWMAPCNEMMVINAMVNRTHGFKESMEEFSELKERLRLANNITPILPPYPLVPGGLSASVLLSVLPDRPSCEQWIGRYFQSYGRIYDIVDATTLASDLNQAFSCPTDERRSYATALDSVYILRILMTVALGMQMSDQHRIHGRRIGCLVRDFVHSAARVQKPCTGSLQVLLLLILLGIIMGSDIEGEYDNMGLLGLTSNIILRMGLHRDPEIFPGASPYFMEQRKRLWACFLRLNLASCIRTGAQLNLRLEDSDCPLPTPNILPVPLTTEALDESTRKCVKEWTLDDKSAQNDASFNYACAKLANVVARVHQVLCSAKPRVTIEQQKELQDGFAALVEELPPSLQSGTAVSDPIVELQRALISVGMHSFLLVVFMSFILRNTTAELAASGDFATQRPQLLEIWDLTTSILSQFQSLSQKESEPKTNKTRSKPKSQLPLPEYPNMTASDTSAMAHHLMWTDAGRAALSGCLVVGRLRRHDIDKTMPFSVHPRQQHTASIFQHMLTQSLSALLDLWRSKSHLGPVTAKISMVIAVAIAVTNSLYIDFDGIFDKGVEAAKQQIAEINFALEKQHAAQPTTSSRTRDSAISMEDAAAATATVNQFLATTQAHQLPIATAGLHIMPTSTVPVPFTSPGTLPSQMVPLTSPQAWVPMPLAGGGPPQLSDLSAAGSSAGSQTTTPDFVGMGGNAPGSGNEMFGLDFGSDMSFPYAISSSFDTGCALMGDFDSAFLDFSNDTVMNMF</sequence>
<dbReference type="InterPro" id="IPR001138">
    <property type="entry name" value="Zn2Cys6_DnaBD"/>
</dbReference>
<feature type="compositionally biased region" description="Low complexity" evidence="4">
    <location>
        <begin position="69"/>
        <end position="84"/>
    </location>
</feature>
<feature type="region of interest" description="Disordered" evidence="4">
    <location>
        <begin position="1"/>
        <end position="30"/>
    </location>
</feature>
<dbReference type="PANTHER" id="PTHR31001:SF58">
    <property type="entry name" value="ZN(II)2CYS6 TRANSCRIPTION FACTOR (EUROFUNG)"/>
    <property type="match status" value="1"/>
</dbReference>
<organism evidence="6 7">
    <name type="scientific">Sporothrix stenoceras</name>
    <dbReference type="NCBI Taxonomy" id="5173"/>
    <lineage>
        <taxon>Eukaryota</taxon>
        <taxon>Fungi</taxon>
        <taxon>Dikarya</taxon>
        <taxon>Ascomycota</taxon>
        <taxon>Pezizomycotina</taxon>
        <taxon>Sordariomycetes</taxon>
        <taxon>Sordariomycetidae</taxon>
        <taxon>Ophiostomatales</taxon>
        <taxon>Ophiostomataceae</taxon>
        <taxon>Sporothrix</taxon>
    </lineage>
</organism>
<proteinExistence type="predicted"/>
<evidence type="ECO:0000256" key="3">
    <source>
        <dbReference type="ARBA" id="ARBA00023242"/>
    </source>
</evidence>
<dbReference type="PROSITE" id="PS50048">
    <property type="entry name" value="ZN2_CY6_FUNGAL_2"/>
    <property type="match status" value="1"/>
</dbReference>
<feature type="region of interest" description="Disordered" evidence="4">
    <location>
        <begin position="831"/>
        <end position="851"/>
    </location>
</feature>
<evidence type="ECO:0000256" key="1">
    <source>
        <dbReference type="ARBA" id="ARBA00004123"/>
    </source>
</evidence>
<dbReference type="InterPro" id="IPR036864">
    <property type="entry name" value="Zn2-C6_fun-type_DNA-bd_sf"/>
</dbReference>
<dbReference type="PANTHER" id="PTHR31001">
    <property type="entry name" value="UNCHARACTERIZED TRANSCRIPTIONAL REGULATORY PROTEIN"/>
    <property type="match status" value="1"/>
</dbReference>
<comment type="caution">
    <text evidence="6">The sequence shown here is derived from an EMBL/GenBank/DDBJ whole genome shotgun (WGS) entry which is preliminary data.</text>
</comment>
<dbReference type="CDD" id="cd12148">
    <property type="entry name" value="fungal_TF_MHR"/>
    <property type="match status" value="1"/>
</dbReference>
<reference evidence="6 7" key="1">
    <citation type="journal article" date="2024" name="IMA Fungus">
        <title>IMA Genome - F19 : A genome assembly and annotation guide to empower mycologists, including annotated draft genome sequences of Ceratocystis pirilliformis, Diaporthe australafricana, Fusarium ophioides, Paecilomyces lecythidis, and Sporothrix stenoceras.</title>
        <authorList>
            <person name="Aylward J."/>
            <person name="Wilson A.M."/>
            <person name="Visagie C.M."/>
            <person name="Spraker J."/>
            <person name="Barnes I."/>
            <person name="Buitendag C."/>
            <person name="Ceriani C."/>
            <person name="Del Mar Angel L."/>
            <person name="du Plessis D."/>
            <person name="Fuchs T."/>
            <person name="Gasser K."/>
            <person name="Kramer D."/>
            <person name="Li W."/>
            <person name="Munsamy K."/>
            <person name="Piso A."/>
            <person name="Price J.L."/>
            <person name="Sonnekus B."/>
            <person name="Thomas C."/>
            <person name="van der Nest A."/>
            <person name="van Dijk A."/>
            <person name="van Heerden A."/>
            <person name="van Vuuren N."/>
            <person name="Yilmaz N."/>
            <person name="Duong T.A."/>
            <person name="van der Merwe N.A."/>
            <person name="Wingfield M.J."/>
            <person name="Wingfield B.D."/>
        </authorList>
    </citation>
    <scope>NUCLEOTIDE SEQUENCE [LARGE SCALE GENOMIC DNA]</scope>
    <source>
        <strain evidence="6 7">CMW 5346</strain>
    </source>
</reference>
<feature type="compositionally biased region" description="Low complexity" evidence="4">
    <location>
        <begin position="110"/>
        <end position="138"/>
    </location>
</feature>
<dbReference type="PROSITE" id="PS00463">
    <property type="entry name" value="ZN2_CY6_FUNGAL_1"/>
    <property type="match status" value="1"/>
</dbReference>
<dbReference type="Proteomes" id="UP001583186">
    <property type="component" value="Unassembled WGS sequence"/>
</dbReference>
<evidence type="ECO:0000313" key="7">
    <source>
        <dbReference type="Proteomes" id="UP001583186"/>
    </source>
</evidence>
<name>A0ABR3YLJ6_9PEZI</name>
<dbReference type="Gene3D" id="4.10.240.10">
    <property type="entry name" value="Zn(2)-C6 fungal-type DNA-binding domain"/>
    <property type="match status" value="1"/>
</dbReference>
<gene>
    <name evidence="6" type="ORF">Sste5346_009651</name>
</gene>
<comment type="subcellular location">
    <subcellularLocation>
        <location evidence="1">Nucleus</location>
    </subcellularLocation>
</comment>
<evidence type="ECO:0000256" key="4">
    <source>
        <dbReference type="SAM" id="MobiDB-lite"/>
    </source>
</evidence>
<dbReference type="InterPro" id="IPR050613">
    <property type="entry name" value="Sec_Metabolite_Reg"/>
</dbReference>
<feature type="region of interest" description="Disordered" evidence="4">
    <location>
        <begin position="64"/>
        <end position="166"/>
    </location>
</feature>
<keyword evidence="3" id="KW-0539">Nucleus</keyword>
<dbReference type="SMART" id="SM00066">
    <property type="entry name" value="GAL4"/>
    <property type="match status" value="1"/>
</dbReference>
<evidence type="ECO:0000256" key="2">
    <source>
        <dbReference type="ARBA" id="ARBA00022723"/>
    </source>
</evidence>
<dbReference type="EMBL" id="JAWCUI010000096">
    <property type="protein sequence ID" value="KAL1888259.1"/>
    <property type="molecule type" value="Genomic_DNA"/>
</dbReference>
<dbReference type="SUPFAM" id="SSF57701">
    <property type="entry name" value="Zn2/Cys6 DNA-binding domain"/>
    <property type="match status" value="1"/>
</dbReference>
<dbReference type="Pfam" id="PF00172">
    <property type="entry name" value="Zn_clus"/>
    <property type="match status" value="1"/>
</dbReference>
<dbReference type="CDD" id="cd00067">
    <property type="entry name" value="GAL4"/>
    <property type="match status" value="1"/>
</dbReference>
<feature type="domain" description="Zn(2)-C6 fungal-type" evidence="5">
    <location>
        <begin position="34"/>
        <end position="65"/>
    </location>
</feature>